<feature type="compositionally biased region" description="Polar residues" evidence="6">
    <location>
        <begin position="11"/>
        <end position="23"/>
    </location>
</feature>
<dbReference type="PANTHER" id="PTHR13475:SF3">
    <property type="entry name" value="NEUGRIN"/>
    <property type="match status" value="1"/>
</dbReference>
<evidence type="ECO:0000256" key="6">
    <source>
        <dbReference type="SAM" id="MobiDB-lite"/>
    </source>
</evidence>
<dbReference type="AlphaFoldDB" id="A0AAQ3RB39"/>
<dbReference type="Proteomes" id="UP001303373">
    <property type="component" value="Chromosome 14"/>
</dbReference>
<protein>
    <recommendedName>
        <fullName evidence="4">Required for respiratory growth protein 9, mitochondrial</fullName>
    </recommendedName>
</protein>
<feature type="compositionally biased region" description="Basic and acidic residues" evidence="6">
    <location>
        <begin position="60"/>
        <end position="90"/>
    </location>
</feature>
<evidence type="ECO:0000256" key="3">
    <source>
        <dbReference type="ARBA" id="ARBA00010895"/>
    </source>
</evidence>
<evidence type="ECO:0000313" key="8">
    <source>
        <dbReference type="Proteomes" id="UP001303373"/>
    </source>
</evidence>
<feature type="region of interest" description="Disordered" evidence="6">
    <location>
        <begin position="1"/>
        <end position="23"/>
    </location>
</feature>
<comment type="subcellular location">
    <subcellularLocation>
        <location evidence="2">Mitochondrion</location>
    </subcellularLocation>
</comment>
<evidence type="ECO:0000256" key="1">
    <source>
        <dbReference type="ARBA" id="ARBA00003548"/>
    </source>
</evidence>
<dbReference type="InterPro" id="IPR010487">
    <property type="entry name" value="NGRN/Rrg9"/>
</dbReference>
<proteinExistence type="inferred from homology"/>
<feature type="region of interest" description="Disordered" evidence="6">
    <location>
        <begin position="51"/>
        <end position="101"/>
    </location>
</feature>
<feature type="region of interest" description="Disordered" evidence="6">
    <location>
        <begin position="191"/>
        <end position="227"/>
    </location>
</feature>
<comment type="function">
    <text evidence="1">Required for respiratory activity and maintenance and expression of the mitochondrial genome.</text>
</comment>
<dbReference type="GO" id="GO:0005634">
    <property type="term" value="C:nucleus"/>
    <property type="evidence" value="ECO:0007669"/>
    <property type="project" value="TreeGrafter"/>
</dbReference>
<gene>
    <name evidence="7" type="ORF">R9X50_00792200</name>
</gene>
<dbReference type="EMBL" id="CP138593">
    <property type="protein sequence ID" value="WPH05024.1"/>
    <property type="molecule type" value="Genomic_DNA"/>
</dbReference>
<dbReference type="GO" id="GO:0005739">
    <property type="term" value="C:mitochondrion"/>
    <property type="evidence" value="ECO:0007669"/>
    <property type="project" value="UniProtKB-SubCell"/>
</dbReference>
<evidence type="ECO:0000256" key="5">
    <source>
        <dbReference type="ARBA" id="ARBA00022946"/>
    </source>
</evidence>
<name>A0AAQ3RB39_9PEZI</name>
<keyword evidence="5" id="KW-0809">Transit peptide</keyword>
<keyword evidence="8" id="KW-1185">Reference proteome</keyword>
<dbReference type="PANTHER" id="PTHR13475">
    <property type="entry name" value="NEUGRIN"/>
    <property type="match status" value="1"/>
</dbReference>
<accession>A0AAQ3RB39</accession>
<evidence type="ECO:0000256" key="2">
    <source>
        <dbReference type="ARBA" id="ARBA00004173"/>
    </source>
</evidence>
<dbReference type="Pfam" id="PF06413">
    <property type="entry name" value="Neugrin"/>
    <property type="match status" value="1"/>
</dbReference>
<evidence type="ECO:0000313" key="7">
    <source>
        <dbReference type="EMBL" id="WPH05024.1"/>
    </source>
</evidence>
<sequence>MRRKLRRIQAGTWQPSTKVQSNETEVVVEDIQTVLSKIEEMDGPSILRQIKNVAGSKSKSSTDSKNKTKSSMEKKSKDHNKREKTMDNKSGKSMVVPKREPWQEQKNALLHKFGEDGWQPRKRLSPDTLEGIRALHASDPASYTTQILSENFKISPEAIRRVLKSKWKPSDRELDDRKARWERRGIKKWQDMAGKGMRPPAKWRALGVGSEDGLKEDKVPKRKKKEEDGLAWDEVVKDIDVHGFSERIL</sequence>
<reference evidence="7 8" key="1">
    <citation type="submission" date="2023-11" db="EMBL/GenBank/DDBJ databases">
        <title>An acidophilic fungus is an integral part of prey digestion in a carnivorous sundew plant.</title>
        <authorList>
            <person name="Tsai I.J."/>
        </authorList>
    </citation>
    <scope>NUCLEOTIDE SEQUENCE [LARGE SCALE GENOMIC DNA]</scope>
    <source>
        <strain evidence="7">169a</strain>
    </source>
</reference>
<organism evidence="7 8">
    <name type="scientific">Acrodontium crateriforme</name>
    <dbReference type="NCBI Taxonomy" id="150365"/>
    <lineage>
        <taxon>Eukaryota</taxon>
        <taxon>Fungi</taxon>
        <taxon>Dikarya</taxon>
        <taxon>Ascomycota</taxon>
        <taxon>Pezizomycotina</taxon>
        <taxon>Dothideomycetes</taxon>
        <taxon>Dothideomycetidae</taxon>
        <taxon>Mycosphaerellales</taxon>
        <taxon>Teratosphaeriaceae</taxon>
        <taxon>Acrodontium</taxon>
    </lineage>
</organism>
<comment type="similarity">
    <text evidence="3">Belongs to the RRG9 family.</text>
</comment>
<evidence type="ECO:0000256" key="4">
    <source>
        <dbReference type="ARBA" id="ARBA00013566"/>
    </source>
</evidence>